<keyword evidence="3 6" id="KW-1133">Transmembrane helix</keyword>
<evidence type="ECO:0000256" key="2">
    <source>
        <dbReference type="ARBA" id="ARBA00022692"/>
    </source>
</evidence>
<dbReference type="AlphaFoldDB" id="A0AAE1M9N3"/>
<feature type="compositionally biased region" description="Basic and acidic residues" evidence="5">
    <location>
        <begin position="1"/>
        <end position="17"/>
    </location>
</feature>
<comment type="subcellular location">
    <subcellularLocation>
        <location evidence="1">Membrane</location>
        <topology evidence="1">Single-pass membrane protein</topology>
    </subcellularLocation>
</comment>
<evidence type="ECO:0000256" key="6">
    <source>
        <dbReference type="SAM" id="Phobius"/>
    </source>
</evidence>
<accession>A0AAE1M9N3</accession>
<protein>
    <recommendedName>
        <fullName evidence="7">Late embryogenesis abundant protein LEA-2 subgroup domain-containing protein</fullName>
    </recommendedName>
</protein>
<dbReference type="InterPro" id="IPR004864">
    <property type="entry name" value="LEA_2"/>
</dbReference>
<name>A0AAE1M9N3_9FABA</name>
<evidence type="ECO:0000256" key="5">
    <source>
        <dbReference type="SAM" id="MobiDB-lite"/>
    </source>
</evidence>
<comment type="caution">
    <text evidence="8">The sequence shown here is derived from an EMBL/GenBank/DDBJ whole genome shotgun (WGS) entry which is preliminary data.</text>
</comment>
<feature type="domain" description="Late embryogenesis abundant protein LEA-2 subgroup" evidence="7">
    <location>
        <begin position="97"/>
        <end position="199"/>
    </location>
</feature>
<reference evidence="8" key="1">
    <citation type="submission" date="2023-10" db="EMBL/GenBank/DDBJ databases">
        <title>Chromosome-level genome of the transformable northern wattle, Acacia crassicarpa.</title>
        <authorList>
            <person name="Massaro I."/>
            <person name="Sinha N.R."/>
            <person name="Poethig S."/>
            <person name="Leichty A.R."/>
        </authorList>
    </citation>
    <scope>NUCLEOTIDE SEQUENCE</scope>
    <source>
        <strain evidence="8">Acra3RX</strain>
        <tissue evidence="8">Leaf</tissue>
    </source>
</reference>
<dbReference type="GO" id="GO:0098542">
    <property type="term" value="P:defense response to other organism"/>
    <property type="evidence" value="ECO:0007669"/>
    <property type="project" value="InterPro"/>
</dbReference>
<feature type="transmembrane region" description="Helical" evidence="6">
    <location>
        <begin position="42"/>
        <end position="65"/>
    </location>
</feature>
<dbReference type="InterPro" id="IPR044839">
    <property type="entry name" value="NDR1-like"/>
</dbReference>
<evidence type="ECO:0000259" key="7">
    <source>
        <dbReference type="Pfam" id="PF03168"/>
    </source>
</evidence>
<evidence type="ECO:0000313" key="8">
    <source>
        <dbReference type="EMBL" id="KAK4258937.1"/>
    </source>
</evidence>
<keyword evidence="4 6" id="KW-0472">Membrane</keyword>
<gene>
    <name evidence="8" type="ORF">QN277_005331</name>
</gene>
<keyword evidence="9" id="KW-1185">Reference proteome</keyword>
<dbReference type="PANTHER" id="PTHR31415">
    <property type="entry name" value="OS05G0367900 PROTEIN"/>
    <property type="match status" value="1"/>
</dbReference>
<dbReference type="GO" id="GO:0009506">
    <property type="term" value="C:plasmodesma"/>
    <property type="evidence" value="ECO:0007669"/>
    <property type="project" value="TreeGrafter"/>
</dbReference>
<dbReference type="Proteomes" id="UP001293593">
    <property type="component" value="Unassembled WGS sequence"/>
</dbReference>
<evidence type="ECO:0000313" key="9">
    <source>
        <dbReference type="Proteomes" id="UP001293593"/>
    </source>
</evidence>
<sequence length="224" mass="25646">MQGRDHIPISNRPDPKPFSRRHTPRYYVQRVRDSLSTRVSKFICATLLSFLAVVAIITFVLWISLRPHRPRVHVHGFSISGLNPGSEFNNAQIYFNLTTRNSNQNIGIYYENMNGSAYYRDHNIGSKPLLRPFFQEPKKTTVVGGVLGGPTLKISDALWTDMLGDKKAKRTVVFRFDLTAMIKFKISMWESKHHRMHANCDVAVGPDGSILDAYRDKRCPVYFS</sequence>
<evidence type="ECO:0000256" key="4">
    <source>
        <dbReference type="ARBA" id="ARBA00023136"/>
    </source>
</evidence>
<evidence type="ECO:0000256" key="1">
    <source>
        <dbReference type="ARBA" id="ARBA00004167"/>
    </source>
</evidence>
<dbReference type="PANTHER" id="PTHR31415:SF3">
    <property type="entry name" value="LATE EMBRYOGENESIS ABUNDANT (LEA) HYDROXYPROLINE-RICH GLYCOPROTEIN FAMILY"/>
    <property type="match status" value="1"/>
</dbReference>
<proteinExistence type="predicted"/>
<keyword evidence="2 6" id="KW-0812">Transmembrane</keyword>
<organism evidence="8 9">
    <name type="scientific">Acacia crassicarpa</name>
    <name type="common">northern wattle</name>
    <dbReference type="NCBI Taxonomy" id="499986"/>
    <lineage>
        <taxon>Eukaryota</taxon>
        <taxon>Viridiplantae</taxon>
        <taxon>Streptophyta</taxon>
        <taxon>Embryophyta</taxon>
        <taxon>Tracheophyta</taxon>
        <taxon>Spermatophyta</taxon>
        <taxon>Magnoliopsida</taxon>
        <taxon>eudicotyledons</taxon>
        <taxon>Gunneridae</taxon>
        <taxon>Pentapetalae</taxon>
        <taxon>rosids</taxon>
        <taxon>fabids</taxon>
        <taxon>Fabales</taxon>
        <taxon>Fabaceae</taxon>
        <taxon>Caesalpinioideae</taxon>
        <taxon>mimosoid clade</taxon>
        <taxon>Acacieae</taxon>
        <taxon>Acacia</taxon>
    </lineage>
</organism>
<evidence type="ECO:0000256" key="3">
    <source>
        <dbReference type="ARBA" id="ARBA00022989"/>
    </source>
</evidence>
<dbReference type="EMBL" id="JAWXYG010000011">
    <property type="protein sequence ID" value="KAK4258937.1"/>
    <property type="molecule type" value="Genomic_DNA"/>
</dbReference>
<feature type="region of interest" description="Disordered" evidence="5">
    <location>
        <begin position="1"/>
        <end position="23"/>
    </location>
</feature>
<dbReference type="GO" id="GO:0005886">
    <property type="term" value="C:plasma membrane"/>
    <property type="evidence" value="ECO:0007669"/>
    <property type="project" value="TreeGrafter"/>
</dbReference>
<dbReference type="Pfam" id="PF03168">
    <property type="entry name" value="LEA_2"/>
    <property type="match status" value="1"/>
</dbReference>